<accession>A0ABV6YEB8</accession>
<evidence type="ECO:0000313" key="2">
    <source>
        <dbReference type="EMBL" id="MFC1459347.1"/>
    </source>
</evidence>
<dbReference type="Proteomes" id="UP001593940">
    <property type="component" value="Unassembled WGS sequence"/>
</dbReference>
<dbReference type="Pfam" id="PF00391">
    <property type="entry name" value="PEP-utilizers"/>
    <property type="match status" value="1"/>
</dbReference>
<dbReference type="Gene3D" id="3.50.30.10">
    <property type="entry name" value="Phosphohistidine domain"/>
    <property type="match status" value="1"/>
</dbReference>
<feature type="domain" description="PEP-utilising enzyme mobile" evidence="1">
    <location>
        <begin position="256"/>
        <end position="314"/>
    </location>
</feature>
<dbReference type="InterPro" id="IPR036637">
    <property type="entry name" value="Phosphohistidine_dom_sf"/>
</dbReference>
<comment type="caution">
    <text evidence="2">The sequence shown here is derived from an EMBL/GenBank/DDBJ whole genome shotgun (WGS) entry which is preliminary data.</text>
</comment>
<evidence type="ECO:0000313" key="3">
    <source>
        <dbReference type="Proteomes" id="UP001593940"/>
    </source>
</evidence>
<organism evidence="2 3">
    <name type="scientific">Microvirga arabica</name>
    <dbReference type="NCBI Taxonomy" id="1128671"/>
    <lineage>
        <taxon>Bacteria</taxon>
        <taxon>Pseudomonadati</taxon>
        <taxon>Pseudomonadota</taxon>
        <taxon>Alphaproteobacteria</taxon>
        <taxon>Hyphomicrobiales</taxon>
        <taxon>Methylobacteriaceae</taxon>
        <taxon>Microvirga</taxon>
    </lineage>
</organism>
<dbReference type="SUPFAM" id="SSF52009">
    <property type="entry name" value="Phosphohistidine domain"/>
    <property type="match status" value="1"/>
</dbReference>
<gene>
    <name evidence="2" type="ORF">ACETIH_22110</name>
</gene>
<protein>
    <submittedName>
        <fullName evidence="2">PEP-utilizing enzyme</fullName>
    </submittedName>
</protein>
<sequence>MIDSYRALVLVDDIAFRALKISLVEPERSTILNRLRDDWSTDVGVIGVLRQEQLRSGSAVDAAYLYWSSRREPTSPRIESLLASFLINLASSLTYDLLKDLIAQNYDLSKLLDVRGVTPAIVGAFTSDIPLLIAHVKTFIGLHRMKFDLNQAAELERQVARVIEKREAPVPGVDAEQVVDLLMKNLVPAVKGIVKEELERKGVFLADNTNGVLTRGLPASPGYGFGVPIRWTNDLITQPRERYVLLISDKDVQPANDVLPLMEGASAVVSWFGYMTSHVAVTCRGIGRPAVIVTPQLADMLGRKNFLVVSGTEGEIRSYHSRPE</sequence>
<proteinExistence type="predicted"/>
<evidence type="ECO:0000259" key="1">
    <source>
        <dbReference type="Pfam" id="PF00391"/>
    </source>
</evidence>
<name>A0ABV6YEB8_9HYPH</name>
<reference evidence="2 3" key="1">
    <citation type="submission" date="2024-09" db="EMBL/GenBank/DDBJ databases">
        <title>Nodulacao em especies de Leguminosae Basais da Amazonia e Caracterizacao dos Rizobios e Bacterias Associadas aos Nodulos.</title>
        <authorList>
            <person name="Jambeiro I.C.A."/>
            <person name="Lopes I.S."/>
            <person name="Aguiar E.R.G.R."/>
            <person name="Santos A.F.J."/>
            <person name="Dos Santos J.M.F."/>
            <person name="Gross E."/>
        </authorList>
    </citation>
    <scope>NUCLEOTIDE SEQUENCE [LARGE SCALE GENOMIC DNA]</scope>
    <source>
        <strain evidence="2 3">BRUESC1165</strain>
    </source>
</reference>
<keyword evidence="3" id="KW-1185">Reference proteome</keyword>
<dbReference type="EMBL" id="JBHOMY010000094">
    <property type="protein sequence ID" value="MFC1459347.1"/>
    <property type="molecule type" value="Genomic_DNA"/>
</dbReference>
<dbReference type="InterPro" id="IPR008279">
    <property type="entry name" value="PEP-util_enz_mobile_dom"/>
</dbReference>
<dbReference type="RefSeq" id="WP_377031018.1">
    <property type="nucleotide sequence ID" value="NZ_JBHOMY010000094.1"/>
</dbReference>